<dbReference type="InterPro" id="IPR006975">
    <property type="entry name" value="NifQ"/>
</dbReference>
<protein>
    <submittedName>
        <fullName evidence="1">Nitrogen fixation protein NifQ</fullName>
    </submittedName>
</protein>
<dbReference type="GO" id="GO:0009399">
    <property type="term" value="P:nitrogen fixation"/>
    <property type="evidence" value="ECO:0007669"/>
    <property type="project" value="InterPro"/>
</dbReference>
<accession>A0A7W2EHI7</accession>
<comment type="caution">
    <text evidence="1">The sequence shown here is derived from an EMBL/GenBank/DDBJ whole genome shotgun (WGS) entry which is preliminary data.</text>
</comment>
<reference evidence="1 2" key="1">
    <citation type="submission" date="2020-07" db="EMBL/GenBank/DDBJ databases">
        <title>Novel species isolated from subtropical streams in China.</title>
        <authorList>
            <person name="Lu H."/>
        </authorList>
    </citation>
    <scope>NUCLEOTIDE SEQUENCE [LARGE SCALE GENOMIC DNA]</scope>
    <source>
        <strain evidence="1 2">FT3S</strain>
    </source>
</reference>
<dbReference type="GO" id="GO:0030151">
    <property type="term" value="F:molybdenum ion binding"/>
    <property type="evidence" value="ECO:0007669"/>
    <property type="project" value="InterPro"/>
</dbReference>
<gene>
    <name evidence="1" type="ORF">H3H36_11105</name>
</gene>
<keyword evidence="2" id="KW-1185">Reference proteome</keyword>
<dbReference type="Pfam" id="PF04891">
    <property type="entry name" value="NifQ"/>
    <property type="match status" value="1"/>
</dbReference>
<name>A0A7W2EHI7_9BURK</name>
<evidence type="ECO:0000313" key="2">
    <source>
        <dbReference type="Proteomes" id="UP000566711"/>
    </source>
</evidence>
<evidence type="ECO:0000313" key="1">
    <source>
        <dbReference type="EMBL" id="MBA5605907.1"/>
    </source>
</evidence>
<dbReference type="AlphaFoldDB" id="A0A7W2EHI7"/>
<dbReference type="RefSeq" id="WP_182217378.1">
    <property type="nucleotide sequence ID" value="NZ_JACEZS010000008.1"/>
</dbReference>
<dbReference type="Proteomes" id="UP000566711">
    <property type="component" value="Unassembled WGS sequence"/>
</dbReference>
<dbReference type="EMBL" id="JACEZS010000008">
    <property type="protein sequence ID" value="MBA5605907.1"/>
    <property type="molecule type" value="Genomic_DNA"/>
</dbReference>
<proteinExistence type="predicted"/>
<sequence length="191" mass="20312">MTGNIPFVAAVLLPTVDLADPADPAAATATLKPEPLVLAALAGVLRSAQEGELPLFVRTLGMSQSALLRMAGCCFPALDYHEPIPERKYAALLACAPPEFHKLHALLMAQRGAGADPCHVDWLARALAAACLGQRFLWQDLGLTGREELEALLRGYFGPLHVRNGGRGQWKQFLMQELGAAPAARLGAGLV</sequence>
<organism evidence="1 2">
    <name type="scientific">Rugamonas fusca</name>
    <dbReference type="NCBI Taxonomy" id="2758568"/>
    <lineage>
        <taxon>Bacteria</taxon>
        <taxon>Pseudomonadati</taxon>
        <taxon>Pseudomonadota</taxon>
        <taxon>Betaproteobacteria</taxon>
        <taxon>Burkholderiales</taxon>
        <taxon>Oxalobacteraceae</taxon>
        <taxon>Telluria group</taxon>
        <taxon>Rugamonas</taxon>
    </lineage>
</organism>